<organism evidence="1 2">
    <name type="scientific">Spiromyces aspiralis</name>
    <dbReference type="NCBI Taxonomy" id="68401"/>
    <lineage>
        <taxon>Eukaryota</taxon>
        <taxon>Fungi</taxon>
        <taxon>Fungi incertae sedis</taxon>
        <taxon>Zoopagomycota</taxon>
        <taxon>Kickxellomycotina</taxon>
        <taxon>Kickxellomycetes</taxon>
        <taxon>Kickxellales</taxon>
        <taxon>Kickxellaceae</taxon>
        <taxon>Spiromyces</taxon>
    </lineage>
</organism>
<feature type="non-terminal residue" evidence="1">
    <location>
        <position position="464"/>
    </location>
</feature>
<proteinExistence type="predicted"/>
<sequence>MILSTVSAEKPVPVLGNWVDNRFVEMANDIETLPVTTPHIGAVIAHVPVSGSAQVDAAVESAQRAFEAWSTLTWHARAQYLIRLHGALTQHIDELIDLVVKEHGKNRVEARGDVQRGMEVLEYAISLPNVAMGRIEEVSRGFHCRDERVPLGVVASVVPFNFPFMVPFWTLPIAIGCGNTMILKPSEKVPLTMTRVAEIAKGVLPPGVLNLVHGDKSTVELLVSHAGVQALTFVGTTAVAEQIYQACTRVGKRVLALGGAKNHLVAYPDCDIDLAAQDIVNSFSGCAGERCMAGSVLLIVDKDGGLTMDGAEPKTFADRLLARVLEVAGDVEPGTDESPRAMGPVIDEASLERIAGCIARAEGEEGARVLLDGRTSAKFKARRAESGGCWIGPTVLLHRSVEDSTLHTEIFGPVLSVVVCGSAEEAIAIENANQYGNAAIIYTSTGEVADWFTRRFRAGMLGVN</sequence>
<dbReference type="Proteomes" id="UP001145114">
    <property type="component" value="Unassembled WGS sequence"/>
</dbReference>
<dbReference type="EMBL" id="JAMZIH010000229">
    <property type="protein sequence ID" value="KAJ1679693.1"/>
    <property type="molecule type" value="Genomic_DNA"/>
</dbReference>
<reference evidence="1" key="1">
    <citation type="submission" date="2022-06" db="EMBL/GenBank/DDBJ databases">
        <title>Phylogenomic reconstructions and comparative analyses of Kickxellomycotina fungi.</title>
        <authorList>
            <person name="Reynolds N.K."/>
            <person name="Stajich J.E."/>
            <person name="Barry K."/>
            <person name="Grigoriev I.V."/>
            <person name="Crous P."/>
            <person name="Smith M.E."/>
        </authorList>
    </citation>
    <scope>NUCLEOTIDE SEQUENCE</scope>
    <source>
        <strain evidence="1">RSA 2271</strain>
    </source>
</reference>
<evidence type="ECO:0000313" key="1">
    <source>
        <dbReference type="EMBL" id="KAJ1679693.1"/>
    </source>
</evidence>
<keyword evidence="2" id="KW-1185">Reference proteome</keyword>
<evidence type="ECO:0000313" key="2">
    <source>
        <dbReference type="Proteomes" id="UP001145114"/>
    </source>
</evidence>
<comment type="caution">
    <text evidence="1">The sequence shown here is derived from an EMBL/GenBank/DDBJ whole genome shotgun (WGS) entry which is preliminary data.</text>
</comment>
<accession>A0ACC1HT10</accession>
<gene>
    <name evidence="1" type="primary">ALD6</name>
    <name evidence="1" type="ORF">EV182_001525</name>
</gene>
<name>A0ACC1HT10_9FUNG</name>
<protein>
    <submittedName>
        <fullName evidence="1">Aldehyde dehydrogenase (NADP(+)) ald6</fullName>
    </submittedName>
</protein>